<organism evidence="7 8">
    <name type="scientific">Streptomyces sparsogenes DSM 40356</name>
    <dbReference type="NCBI Taxonomy" id="1331668"/>
    <lineage>
        <taxon>Bacteria</taxon>
        <taxon>Bacillati</taxon>
        <taxon>Actinomycetota</taxon>
        <taxon>Actinomycetes</taxon>
        <taxon>Kitasatosporales</taxon>
        <taxon>Streptomycetaceae</taxon>
        <taxon>Streptomyces</taxon>
    </lineage>
</organism>
<evidence type="ECO:0000256" key="4">
    <source>
        <dbReference type="SAM" id="MobiDB-lite"/>
    </source>
</evidence>
<evidence type="ECO:0000259" key="6">
    <source>
        <dbReference type="PROSITE" id="PS52004"/>
    </source>
</evidence>
<dbReference type="GO" id="GO:0004312">
    <property type="term" value="F:fatty acid synthase activity"/>
    <property type="evidence" value="ECO:0007669"/>
    <property type="project" value="TreeGrafter"/>
</dbReference>
<dbReference type="Pfam" id="PF02801">
    <property type="entry name" value="Ketoacyl-synt_C"/>
    <property type="match status" value="1"/>
</dbReference>
<feature type="compositionally biased region" description="Basic and acidic residues" evidence="4">
    <location>
        <begin position="46"/>
        <end position="58"/>
    </location>
</feature>
<dbReference type="SMART" id="SM01294">
    <property type="entry name" value="PKS_PP_betabranch"/>
    <property type="match status" value="1"/>
</dbReference>
<dbReference type="SMART" id="SM00825">
    <property type="entry name" value="PKS_KS"/>
    <property type="match status" value="1"/>
</dbReference>
<dbReference type="RefSeq" id="WP_249025513.1">
    <property type="nucleotide sequence ID" value="NZ_ASQP01000401.1"/>
</dbReference>
<dbReference type="AlphaFoldDB" id="A0A1R1SAD6"/>
<keyword evidence="2" id="KW-0597">Phosphoprotein</keyword>
<dbReference type="Pfam" id="PF00550">
    <property type="entry name" value="PP-binding"/>
    <property type="match status" value="1"/>
</dbReference>
<dbReference type="InterPro" id="IPR020841">
    <property type="entry name" value="PKS_Beta-ketoAc_synthase_dom"/>
</dbReference>
<name>A0A1R1SAD6_9ACTN</name>
<dbReference type="FunFam" id="3.40.47.10:FF:000019">
    <property type="entry name" value="Polyketide synthase type I"/>
    <property type="match status" value="1"/>
</dbReference>
<dbReference type="Gene3D" id="1.10.1200.10">
    <property type="entry name" value="ACP-like"/>
    <property type="match status" value="1"/>
</dbReference>
<dbReference type="InterPro" id="IPR032821">
    <property type="entry name" value="PKS_assoc"/>
</dbReference>
<dbReference type="Pfam" id="PF00109">
    <property type="entry name" value="ketoacyl-synt"/>
    <property type="match status" value="1"/>
</dbReference>
<dbReference type="GO" id="GO:0005737">
    <property type="term" value="C:cytoplasm"/>
    <property type="evidence" value="ECO:0007669"/>
    <property type="project" value="TreeGrafter"/>
</dbReference>
<dbReference type="SMART" id="SM00823">
    <property type="entry name" value="PKS_PP"/>
    <property type="match status" value="1"/>
</dbReference>
<dbReference type="Gene3D" id="3.40.47.10">
    <property type="match status" value="1"/>
</dbReference>
<accession>A0A1R1SAD6</accession>
<dbReference type="InterPro" id="IPR016039">
    <property type="entry name" value="Thiolase-like"/>
</dbReference>
<dbReference type="Pfam" id="PF16197">
    <property type="entry name" value="KAsynt_C_assoc"/>
    <property type="match status" value="1"/>
</dbReference>
<feature type="non-terminal residue" evidence="7">
    <location>
        <position position="1"/>
    </location>
</feature>
<sequence length="651" mass="69000">GTAPRLLLAPGDPARILAALDGAADGPRAENPRAGGKSPQSAPASRRADGDRAGDRAGARAGAERVLLRILAEELKLPEAEIAVTEPFDHLGVDSLITMSVVRRLEERVGPLSKTLLFEYVTVDELAGHLASAYPDAFAAPVEAAVPAAPVARTREPERPERAAADPAPAAAGDLDIAIIGVAGRYPQADDVDEFWRNLRAGRDCVEEVPGDRWDHDRFYDADRAAQGKTYGKWGGFVRGADRFDPLFFRMSQIEAEHIDPQERVFLETVWHLLEDAGYTREQLRGSRTGVFVGLMYGHYQLYGVRDALRGTGIATSSSYASVANRVSYFFDFTGPSVALDTMCSSSLVTIHQACLALRNGDCEVAVAGGVNITSHPVKYLQLAQRGFLSEDGRCRSFGEGGTGYVPAEGSGAVLLKRLDAALADGDRVLAVVKASAVNHGGTGKGFSVPNPKAQGDLVRAALDRAGLRPADLDYLEAHGTGTALGDPVEVAGMRRAFGDDPPERLPIGSVKSAIGHAESAAGIAAVTKVLLQMRHGELAPSLHADRLNPDIDFEGTPFRVQREPAPWPRRVLADGTVRPRTAGVSSFGAGGTNAHIVLREHLDEQRAPSAAAGPQLAVVSARDAGRLATQARRLAAHLRAEGAGAAPQQV</sequence>
<evidence type="ECO:0000256" key="1">
    <source>
        <dbReference type="ARBA" id="ARBA00022450"/>
    </source>
</evidence>
<dbReference type="EMBL" id="ASQP01000401">
    <property type="protein sequence ID" value="OMI35284.1"/>
    <property type="molecule type" value="Genomic_DNA"/>
</dbReference>
<evidence type="ECO:0000256" key="2">
    <source>
        <dbReference type="ARBA" id="ARBA00022553"/>
    </source>
</evidence>
<feature type="compositionally biased region" description="Basic and acidic residues" evidence="4">
    <location>
        <begin position="153"/>
        <end position="164"/>
    </location>
</feature>
<dbReference type="PROSITE" id="PS50075">
    <property type="entry name" value="CARRIER"/>
    <property type="match status" value="1"/>
</dbReference>
<feature type="domain" description="Carrier" evidence="5">
    <location>
        <begin position="58"/>
        <end position="134"/>
    </location>
</feature>
<evidence type="ECO:0000259" key="5">
    <source>
        <dbReference type="PROSITE" id="PS50075"/>
    </source>
</evidence>
<dbReference type="GO" id="GO:0005886">
    <property type="term" value="C:plasma membrane"/>
    <property type="evidence" value="ECO:0007669"/>
    <property type="project" value="TreeGrafter"/>
</dbReference>
<evidence type="ECO:0000313" key="8">
    <source>
        <dbReference type="Proteomes" id="UP000186168"/>
    </source>
</evidence>
<comment type="caution">
    <text evidence="7">The sequence shown here is derived from an EMBL/GenBank/DDBJ whole genome shotgun (WGS) entry which is preliminary data.</text>
</comment>
<dbReference type="PROSITE" id="PS52004">
    <property type="entry name" value="KS3_2"/>
    <property type="match status" value="1"/>
</dbReference>
<reference evidence="7 8" key="1">
    <citation type="submission" date="2013-05" db="EMBL/GenBank/DDBJ databases">
        <title>Genome sequence of Streptomyces sparsogenes DSM 40356.</title>
        <authorList>
            <person name="Coyne S."/>
            <person name="Seebeck F.P."/>
        </authorList>
    </citation>
    <scope>NUCLEOTIDE SEQUENCE [LARGE SCALE GENOMIC DNA]</scope>
    <source>
        <strain evidence="7 8">DSM 40356</strain>
    </source>
</reference>
<dbReference type="GO" id="GO:0006633">
    <property type="term" value="P:fatty acid biosynthetic process"/>
    <property type="evidence" value="ECO:0007669"/>
    <property type="project" value="TreeGrafter"/>
</dbReference>
<dbReference type="CDD" id="cd00833">
    <property type="entry name" value="PKS"/>
    <property type="match status" value="1"/>
</dbReference>
<keyword evidence="1" id="KW-0596">Phosphopantetheine</keyword>
<dbReference type="SUPFAM" id="SSF47336">
    <property type="entry name" value="ACP-like"/>
    <property type="match status" value="1"/>
</dbReference>
<dbReference type="GO" id="GO:0071770">
    <property type="term" value="P:DIM/DIP cell wall layer assembly"/>
    <property type="evidence" value="ECO:0007669"/>
    <property type="project" value="TreeGrafter"/>
</dbReference>
<feature type="region of interest" description="Disordered" evidence="4">
    <location>
        <begin position="21"/>
        <end position="58"/>
    </location>
</feature>
<dbReference type="GO" id="GO:0033068">
    <property type="term" value="P:macrolide biosynthetic process"/>
    <property type="evidence" value="ECO:0007669"/>
    <property type="project" value="UniProtKB-ARBA"/>
</dbReference>
<feature type="non-terminal residue" evidence="7">
    <location>
        <position position="651"/>
    </location>
</feature>
<keyword evidence="3" id="KW-0808">Transferase</keyword>
<evidence type="ECO:0000256" key="3">
    <source>
        <dbReference type="ARBA" id="ARBA00022679"/>
    </source>
</evidence>
<dbReference type="PANTHER" id="PTHR43775:SF37">
    <property type="entry name" value="SI:DKEY-61P9.11"/>
    <property type="match status" value="1"/>
</dbReference>
<feature type="region of interest" description="Disordered" evidence="4">
    <location>
        <begin position="149"/>
        <end position="169"/>
    </location>
</feature>
<protein>
    <submittedName>
        <fullName evidence="7">Putative mixed polyketide synthase/non-ribosomal peptide synthetase</fullName>
    </submittedName>
</protein>
<proteinExistence type="predicted"/>
<dbReference type="InterPro" id="IPR014031">
    <property type="entry name" value="Ketoacyl_synth_C"/>
</dbReference>
<dbReference type="Proteomes" id="UP000186168">
    <property type="component" value="Unassembled WGS sequence"/>
</dbReference>
<dbReference type="PANTHER" id="PTHR43775">
    <property type="entry name" value="FATTY ACID SYNTHASE"/>
    <property type="match status" value="1"/>
</dbReference>
<dbReference type="InterPro" id="IPR009081">
    <property type="entry name" value="PP-bd_ACP"/>
</dbReference>
<keyword evidence="8" id="KW-1185">Reference proteome</keyword>
<gene>
    <name evidence="7" type="ORF">SPAR_32141</name>
</gene>
<evidence type="ECO:0000313" key="7">
    <source>
        <dbReference type="EMBL" id="OMI35284.1"/>
    </source>
</evidence>
<dbReference type="InterPro" id="IPR036736">
    <property type="entry name" value="ACP-like_sf"/>
</dbReference>
<dbReference type="InterPro" id="IPR014030">
    <property type="entry name" value="Ketoacyl_synth_N"/>
</dbReference>
<dbReference type="InterPro" id="IPR050091">
    <property type="entry name" value="PKS_NRPS_Biosynth_Enz"/>
</dbReference>
<dbReference type="GO" id="GO:0031177">
    <property type="term" value="F:phosphopantetheine binding"/>
    <property type="evidence" value="ECO:0007669"/>
    <property type="project" value="InterPro"/>
</dbReference>
<dbReference type="InterPro" id="IPR020806">
    <property type="entry name" value="PKS_PP-bd"/>
</dbReference>
<dbReference type="SUPFAM" id="SSF53901">
    <property type="entry name" value="Thiolase-like"/>
    <property type="match status" value="1"/>
</dbReference>
<feature type="domain" description="Ketosynthase family 3 (KS3)" evidence="6">
    <location>
        <begin position="174"/>
        <end position="601"/>
    </location>
</feature>